<keyword evidence="2" id="KW-0812">Transmembrane</keyword>
<dbReference type="OrthoDB" id="7862644at2759"/>
<protein>
    <submittedName>
        <fullName evidence="3">Uncharacterized protein</fullName>
    </submittedName>
</protein>
<feature type="region of interest" description="Disordered" evidence="1">
    <location>
        <begin position="115"/>
        <end position="138"/>
    </location>
</feature>
<keyword evidence="2" id="KW-1133">Transmembrane helix</keyword>
<gene>
    <name evidence="3" type="primary">Dana\GF18709</name>
    <name evidence="3" type="synonym">dana_GLEANR_19965</name>
    <name evidence="3" type="ORF">GF18709</name>
</gene>
<sequence length="253" mass="27933">MNTQVWILFLVSIASASGIFFEKTTSARRGGSDDDIIGGLKQYFGYTPEAETSSLNKTSHQGTEPTTGFYDDVDTALEEATDTVDGLWQQFKKGLFSLMGSFSVGDDGNDGQVAPTKATVPPTPAHKTTKPIANETSAPAMSPNRCSLSLFFISIQLLGFVPAAPSDNSIDNPDASFDIMMDQSDYLPAELQLKLLQVEREQEDLEMVRMQLMQLNLLKLLIVLDILIVLCLYFYICLARENYTDADRMIVKC</sequence>
<dbReference type="eggNOG" id="ENOG502T85Y">
    <property type="taxonomic scope" value="Eukaryota"/>
</dbReference>
<evidence type="ECO:0000313" key="4">
    <source>
        <dbReference type="Proteomes" id="UP000007801"/>
    </source>
</evidence>
<reference evidence="3 4" key="1">
    <citation type="journal article" date="2007" name="Nature">
        <title>Evolution of genes and genomes on the Drosophila phylogeny.</title>
        <authorList>
            <consortium name="Drosophila 12 Genomes Consortium"/>
            <person name="Clark A.G."/>
            <person name="Eisen M.B."/>
            <person name="Smith D.R."/>
            <person name="Bergman C.M."/>
            <person name="Oliver B."/>
            <person name="Markow T.A."/>
            <person name="Kaufman T.C."/>
            <person name="Kellis M."/>
            <person name="Gelbart W."/>
            <person name="Iyer V.N."/>
            <person name="Pollard D.A."/>
            <person name="Sackton T.B."/>
            <person name="Larracuente A.M."/>
            <person name="Singh N.D."/>
            <person name="Abad J.P."/>
            <person name="Abt D.N."/>
            <person name="Adryan B."/>
            <person name="Aguade M."/>
            <person name="Akashi H."/>
            <person name="Anderson W.W."/>
            <person name="Aquadro C.F."/>
            <person name="Ardell D.H."/>
            <person name="Arguello R."/>
            <person name="Artieri C.G."/>
            <person name="Barbash D.A."/>
            <person name="Barker D."/>
            <person name="Barsanti P."/>
            <person name="Batterham P."/>
            <person name="Batzoglou S."/>
            <person name="Begun D."/>
            <person name="Bhutkar A."/>
            <person name="Blanco E."/>
            <person name="Bosak S.A."/>
            <person name="Bradley R.K."/>
            <person name="Brand A.D."/>
            <person name="Brent M.R."/>
            <person name="Brooks A.N."/>
            <person name="Brown R.H."/>
            <person name="Butlin R.K."/>
            <person name="Caggese C."/>
            <person name="Calvi B.R."/>
            <person name="Bernardo de Carvalho A."/>
            <person name="Caspi A."/>
            <person name="Castrezana S."/>
            <person name="Celniker S.E."/>
            <person name="Chang J.L."/>
            <person name="Chapple C."/>
            <person name="Chatterji S."/>
            <person name="Chinwalla A."/>
            <person name="Civetta A."/>
            <person name="Clifton S.W."/>
            <person name="Comeron J.M."/>
            <person name="Costello J.C."/>
            <person name="Coyne J.A."/>
            <person name="Daub J."/>
            <person name="David R.G."/>
            <person name="Delcher A.L."/>
            <person name="Delehaunty K."/>
            <person name="Do C.B."/>
            <person name="Ebling H."/>
            <person name="Edwards K."/>
            <person name="Eickbush T."/>
            <person name="Evans J.D."/>
            <person name="Filipski A."/>
            <person name="Findeiss S."/>
            <person name="Freyhult E."/>
            <person name="Fulton L."/>
            <person name="Fulton R."/>
            <person name="Garcia A.C."/>
            <person name="Gardiner A."/>
            <person name="Garfield D.A."/>
            <person name="Garvin B.E."/>
            <person name="Gibson G."/>
            <person name="Gilbert D."/>
            <person name="Gnerre S."/>
            <person name="Godfrey J."/>
            <person name="Good R."/>
            <person name="Gotea V."/>
            <person name="Gravely B."/>
            <person name="Greenberg A.J."/>
            <person name="Griffiths-Jones S."/>
            <person name="Gross S."/>
            <person name="Guigo R."/>
            <person name="Gustafson E.A."/>
            <person name="Haerty W."/>
            <person name="Hahn M.W."/>
            <person name="Halligan D.L."/>
            <person name="Halpern A.L."/>
            <person name="Halter G.M."/>
            <person name="Han M.V."/>
            <person name="Heger A."/>
            <person name="Hillier L."/>
            <person name="Hinrichs A.S."/>
            <person name="Holmes I."/>
            <person name="Hoskins R.A."/>
            <person name="Hubisz M.J."/>
            <person name="Hultmark D."/>
            <person name="Huntley M.A."/>
            <person name="Jaffe D.B."/>
            <person name="Jagadeeshan S."/>
            <person name="Jeck W.R."/>
            <person name="Johnson J."/>
            <person name="Jones C.D."/>
            <person name="Jordan W.C."/>
            <person name="Karpen G.H."/>
            <person name="Kataoka E."/>
            <person name="Keightley P.D."/>
            <person name="Kheradpour P."/>
            <person name="Kirkness E.F."/>
            <person name="Koerich L.B."/>
            <person name="Kristiansen K."/>
            <person name="Kudrna D."/>
            <person name="Kulathinal R.J."/>
            <person name="Kumar S."/>
            <person name="Kwok R."/>
            <person name="Lander E."/>
            <person name="Langley C.H."/>
            <person name="Lapoint R."/>
            <person name="Lazzaro B.P."/>
            <person name="Lee S.J."/>
            <person name="Levesque L."/>
            <person name="Li R."/>
            <person name="Lin C.F."/>
            <person name="Lin M.F."/>
            <person name="Lindblad-Toh K."/>
            <person name="Llopart A."/>
            <person name="Long M."/>
            <person name="Low L."/>
            <person name="Lozovsky E."/>
            <person name="Lu J."/>
            <person name="Luo M."/>
            <person name="Machado C.A."/>
            <person name="Makalowski W."/>
            <person name="Marzo M."/>
            <person name="Matsuda M."/>
            <person name="Matzkin L."/>
            <person name="McAllister B."/>
            <person name="McBride C.S."/>
            <person name="McKernan B."/>
            <person name="McKernan K."/>
            <person name="Mendez-Lago M."/>
            <person name="Minx P."/>
            <person name="Mollenhauer M.U."/>
            <person name="Montooth K."/>
            <person name="Mount S.M."/>
            <person name="Mu X."/>
            <person name="Myers E."/>
            <person name="Negre B."/>
            <person name="Newfeld S."/>
            <person name="Nielsen R."/>
            <person name="Noor M.A."/>
            <person name="O'Grady P."/>
            <person name="Pachter L."/>
            <person name="Papaceit M."/>
            <person name="Parisi M.J."/>
            <person name="Parisi M."/>
            <person name="Parts L."/>
            <person name="Pedersen J.S."/>
            <person name="Pesole G."/>
            <person name="Phillippy A.M."/>
            <person name="Ponting C.P."/>
            <person name="Pop M."/>
            <person name="Porcelli D."/>
            <person name="Powell J.R."/>
            <person name="Prohaska S."/>
            <person name="Pruitt K."/>
            <person name="Puig M."/>
            <person name="Quesneville H."/>
            <person name="Ram K.R."/>
            <person name="Rand D."/>
            <person name="Rasmussen M.D."/>
            <person name="Reed L.K."/>
            <person name="Reenan R."/>
            <person name="Reily A."/>
            <person name="Remington K.A."/>
            <person name="Rieger T.T."/>
            <person name="Ritchie M.G."/>
            <person name="Robin C."/>
            <person name="Rogers Y.H."/>
            <person name="Rohde C."/>
            <person name="Rozas J."/>
            <person name="Rubenfield M.J."/>
            <person name="Ruiz A."/>
            <person name="Russo S."/>
            <person name="Salzberg S.L."/>
            <person name="Sanchez-Gracia A."/>
            <person name="Saranga D.J."/>
            <person name="Sato H."/>
            <person name="Schaeffer S.W."/>
            <person name="Schatz M.C."/>
            <person name="Schlenke T."/>
            <person name="Schwartz R."/>
            <person name="Segarra C."/>
            <person name="Singh R.S."/>
            <person name="Sirot L."/>
            <person name="Sirota M."/>
            <person name="Sisneros N.B."/>
            <person name="Smith C.D."/>
            <person name="Smith T.F."/>
            <person name="Spieth J."/>
            <person name="Stage D.E."/>
            <person name="Stark A."/>
            <person name="Stephan W."/>
            <person name="Strausberg R.L."/>
            <person name="Strempel S."/>
            <person name="Sturgill D."/>
            <person name="Sutton G."/>
            <person name="Sutton G.G."/>
            <person name="Tao W."/>
            <person name="Teichmann S."/>
            <person name="Tobari Y.N."/>
            <person name="Tomimura Y."/>
            <person name="Tsolas J.M."/>
            <person name="Valente V.L."/>
            <person name="Venter E."/>
            <person name="Venter J.C."/>
            <person name="Vicario S."/>
            <person name="Vieira F.G."/>
            <person name="Vilella A.J."/>
            <person name="Villasante A."/>
            <person name="Walenz B."/>
            <person name="Wang J."/>
            <person name="Wasserman M."/>
            <person name="Watts T."/>
            <person name="Wilson D."/>
            <person name="Wilson R.K."/>
            <person name="Wing R.A."/>
            <person name="Wolfner M.F."/>
            <person name="Wong A."/>
            <person name="Wong G.K."/>
            <person name="Wu C.I."/>
            <person name="Wu G."/>
            <person name="Yamamoto D."/>
            <person name="Yang H.P."/>
            <person name="Yang S.P."/>
            <person name="Yorke J.A."/>
            <person name="Yoshida K."/>
            <person name="Zdobnov E."/>
            <person name="Zhang P."/>
            <person name="Zhang Y."/>
            <person name="Zimin A.V."/>
            <person name="Baldwin J."/>
            <person name="Abdouelleil A."/>
            <person name="Abdulkadir J."/>
            <person name="Abebe A."/>
            <person name="Abera B."/>
            <person name="Abreu J."/>
            <person name="Acer S.C."/>
            <person name="Aftuck L."/>
            <person name="Alexander A."/>
            <person name="An P."/>
            <person name="Anderson E."/>
            <person name="Anderson S."/>
            <person name="Arachi H."/>
            <person name="Azer M."/>
            <person name="Bachantsang P."/>
            <person name="Barry A."/>
            <person name="Bayul T."/>
            <person name="Berlin A."/>
            <person name="Bessette D."/>
            <person name="Bloom T."/>
            <person name="Blye J."/>
            <person name="Boguslavskiy L."/>
            <person name="Bonnet C."/>
            <person name="Boukhgalter B."/>
            <person name="Bourzgui I."/>
            <person name="Brown A."/>
            <person name="Cahill P."/>
            <person name="Channer S."/>
            <person name="Cheshatsang Y."/>
            <person name="Chuda L."/>
            <person name="Citroen M."/>
            <person name="Collymore A."/>
            <person name="Cooke P."/>
            <person name="Costello M."/>
            <person name="D'Aco K."/>
            <person name="Daza R."/>
            <person name="De Haan G."/>
            <person name="DeGray S."/>
            <person name="DeMaso C."/>
            <person name="Dhargay N."/>
            <person name="Dooley K."/>
            <person name="Dooley E."/>
            <person name="Doricent M."/>
            <person name="Dorje P."/>
            <person name="Dorjee K."/>
            <person name="Dupes A."/>
            <person name="Elong R."/>
            <person name="Falk J."/>
            <person name="Farina A."/>
            <person name="Faro S."/>
            <person name="Ferguson D."/>
            <person name="Fisher S."/>
            <person name="Foley C.D."/>
            <person name="Franke A."/>
            <person name="Friedrich D."/>
            <person name="Gadbois L."/>
            <person name="Gearin G."/>
            <person name="Gearin C.R."/>
            <person name="Giannoukos G."/>
            <person name="Goode T."/>
            <person name="Graham J."/>
            <person name="Grandbois E."/>
            <person name="Grewal S."/>
            <person name="Gyaltsen K."/>
            <person name="Hafez N."/>
            <person name="Hagos B."/>
            <person name="Hall J."/>
            <person name="Henson C."/>
            <person name="Hollinger A."/>
            <person name="Honan T."/>
            <person name="Huard M.D."/>
            <person name="Hughes L."/>
            <person name="Hurhula B."/>
            <person name="Husby M.E."/>
            <person name="Kamat A."/>
            <person name="Kanga B."/>
            <person name="Kashin S."/>
            <person name="Khazanovich D."/>
            <person name="Kisner P."/>
            <person name="Lance K."/>
            <person name="Lara M."/>
            <person name="Lee W."/>
            <person name="Lennon N."/>
            <person name="Letendre F."/>
            <person name="LeVine R."/>
            <person name="Lipovsky A."/>
            <person name="Liu X."/>
            <person name="Liu J."/>
            <person name="Liu S."/>
            <person name="Lokyitsang T."/>
            <person name="Lokyitsang Y."/>
            <person name="Lubonja R."/>
            <person name="Lui A."/>
            <person name="MacDonald P."/>
            <person name="Magnisalis V."/>
            <person name="Maru K."/>
            <person name="Matthews C."/>
            <person name="McCusker W."/>
            <person name="McDonough S."/>
            <person name="Mehta T."/>
            <person name="Meldrim J."/>
            <person name="Meneus L."/>
            <person name="Mihai O."/>
            <person name="Mihalev A."/>
            <person name="Mihova T."/>
            <person name="Mittelman R."/>
            <person name="Mlenga V."/>
            <person name="Montmayeur A."/>
            <person name="Mulrain L."/>
            <person name="Navidi A."/>
            <person name="Naylor J."/>
            <person name="Negash T."/>
            <person name="Nguyen T."/>
            <person name="Nguyen N."/>
            <person name="Nicol R."/>
            <person name="Norbu C."/>
            <person name="Norbu N."/>
            <person name="Novod N."/>
            <person name="O'Neill B."/>
            <person name="Osman S."/>
            <person name="Markiewicz E."/>
            <person name="Oyono O.L."/>
            <person name="Patti C."/>
            <person name="Phunkhang P."/>
            <person name="Pierre F."/>
            <person name="Priest M."/>
            <person name="Raghuraman S."/>
            <person name="Rege F."/>
            <person name="Reyes R."/>
            <person name="Rise C."/>
            <person name="Rogov P."/>
            <person name="Ross K."/>
            <person name="Ryan E."/>
            <person name="Settipalli S."/>
            <person name="Shea T."/>
            <person name="Sherpa N."/>
            <person name="Shi L."/>
            <person name="Shih D."/>
            <person name="Sparrow T."/>
            <person name="Spaulding J."/>
            <person name="Stalker J."/>
            <person name="Stange-Thomann N."/>
            <person name="Stavropoulos S."/>
            <person name="Stone C."/>
            <person name="Strader C."/>
            <person name="Tesfaye S."/>
            <person name="Thomson T."/>
            <person name="Thoulutsang Y."/>
            <person name="Thoulutsang D."/>
            <person name="Topham K."/>
            <person name="Topping I."/>
            <person name="Tsamla T."/>
            <person name="Vassiliev H."/>
            <person name="Vo A."/>
            <person name="Wangchuk T."/>
            <person name="Wangdi T."/>
            <person name="Weiand M."/>
            <person name="Wilkinson J."/>
            <person name="Wilson A."/>
            <person name="Yadav S."/>
            <person name="Young G."/>
            <person name="Yu Q."/>
            <person name="Zembek L."/>
            <person name="Zhong D."/>
            <person name="Zimmer A."/>
            <person name="Zwirko Z."/>
            <person name="Jaffe D.B."/>
            <person name="Alvarez P."/>
            <person name="Brockman W."/>
            <person name="Butler J."/>
            <person name="Chin C."/>
            <person name="Gnerre S."/>
            <person name="Grabherr M."/>
            <person name="Kleber M."/>
            <person name="Mauceli E."/>
            <person name="MacCallum I."/>
        </authorList>
    </citation>
    <scope>NUCLEOTIDE SEQUENCE [LARGE SCALE GENOMIC DNA]</scope>
    <source>
        <strain evidence="4">Tucson 14024-0371.13</strain>
    </source>
</reference>
<evidence type="ECO:0000256" key="1">
    <source>
        <dbReference type="SAM" id="MobiDB-lite"/>
    </source>
</evidence>
<dbReference type="HOGENOM" id="CLU_1361711_0_0_1"/>
<dbReference type="AlphaFoldDB" id="B3LXK0"/>
<feature type="transmembrane region" description="Helical" evidence="2">
    <location>
        <begin position="6"/>
        <end position="22"/>
    </location>
</feature>
<dbReference type="Proteomes" id="UP000007801">
    <property type="component" value="Unassembled WGS sequence"/>
</dbReference>
<name>B3LXK0_DROAN</name>
<evidence type="ECO:0000313" key="3">
    <source>
        <dbReference type="EMBL" id="EDV43894.2"/>
    </source>
</evidence>
<feature type="transmembrane region" description="Helical" evidence="2">
    <location>
        <begin position="217"/>
        <end position="236"/>
    </location>
</feature>
<evidence type="ECO:0000256" key="2">
    <source>
        <dbReference type="SAM" id="Phobius"/>
    </source>
</evidence>
<proteinExistence type="predicted"/>
<keyword evidence="4" id="KW-1185">Reference proteome</keyword>
<dbReference type="InParanoid" id="B3LXK0"/>
<keyword evidence="2" id="KW-0472">Membrane</keyword>
<organism evidence="3 4">
    <name type="scientific">Drosophila ananassae</name>
    <name type="common">Fruit fly</name>
    <dbReference type="NCBI Taxonomy" id="7217"/>
    <lineage>
        <taxon>Eukaryota</taxon>
        <taxon>Metazoa</taxon>
        <taxon>Ecdysozoa</taxon>
        <taxon>Arthropoda</taxon>
        <taxon>Hexapoda</taxon>
        <taxon>Insecta</taxon>
        <taxon>Pterygota</taxon>
        <taxon>Neoptera</taxon>
        <taxon>Endopterygota</taxon>
        <taxon>Diptera</taxon>
        <taxon>Brachycera</taxon>
        <taxon>Muscomorpha</taxon>
        <taxon>Ephydroidea</taxon>
        <taxon>Drosophilidae</taxon>
        <taxon>Drosophila</taxon>
        <taxon>Sophophora</taxon>
    </lineage>
</organism>
<accession>B3LXK0</accession>
<dbReference type="EMBL" id="CH902617">
    <property type="protein sequence ID" value="EDV43894.2"/>
    <property type="molecule type" value="Genomic_DNA"/>
</dbReference>
<dbReference type="FunCoup" id="B3LXK0">
    <property type="interactions" value="42"/>
</dbReference>